<evidence type="ECO:0008006" key="2">
    <source>
        <dbReference type="Google" id="ProtNLM"/>
    </source>
</evidence>
<sequence length="235" mass="28628">MLTVVSGYWNISKSKYSSDDYKKWMTKTLRINCPYVFFGNKDTIEYVKKIRYDLPTYYIELEFEDLYCYKYRNNILEMIPHVPSRDVNIIWNEKVFLIHKAKQINPFSSEYFMWIDAGIYLYRNIEPSKNIYPNPLKISNIPKNKFLFCSSDRPYFEKHKVHGNHYYHYISGNFMIHIDLIDDFCKIYKEYIDLYLSHMNWINTDQKILTHIYNDYPDLFYKISDGYGTIITYFK</sequence>
<evidence type="ECO:0000313" key="1">
    <source>
        <dbReference type="EMBL" id="QHT22459.1"/>
    </source>
</evidence>
<accession>A0A6C0E2F0</accession>
<organism evidence="1">
    <name type="scientific">viral metagenome</name>
    <dbReference type="NCBI Taxonomy" id="1070528"/>
    <lineage>
        <taxon>unclassified sequences</taxon>
        <taxon>metagenomes</taxon>
        <taxon>organismal metagenomes</taxon>
    </lineage>
</organism>
<dbReference type="EMBL" id="MN739710">
    <property type="protein sequence ID" value="QHT22459.1"/>
    <property type="molecule type" value="Genomic_DNA"/>
</dbReference>
<dbReference type="Pfam" id="PF09612">
    <property type="entry name" value="HtrL_YibB"/>
    <property type="match status" value="1"/>
</dbReference>
<protein>
    <recommendedName>
        <fullName evidence="2">Glycosyltransferase</fullName>
    </recommendedName>
</protein>
<reference evidence="1" key="1">
    <citation type="journal article" date="2020" name="Nature">
        <title>Giant virus diversity and host interactions through global metagenomics.</title>
        <authorList>
            <person name="Schulz F."/>
            <person name="Roux S."/>
            <person name="Paez-Espino D."/>
            <person name="Jungbluth S."/>
            <person name="Walsh D.A."/>
            <person name="Denef V.J."/>
            <person name="McMahon K.D."/>
            <person name="Konstantinidis K.T."/>
            <person name="Eloe-Fadrosh E.A."/>
            <person name="Kyrpides N.C."/>
            <person name="Woyke T."/>
        </authorList>
    </citation>
    <scope>NUCLEOTIDE SEQUENCE</scope>
    <source>
        <strain evidence="1">GVMAG-M-3300023179-111</strain>
    </source>
</reference>
<dbReference type="AlphaFoldDB" id="A0A6C0E2F0"/>
<name>A0A6C0E2F0_9ZZZZ</name>
<dbReference type="InterPro" id="IPR011735">
    <property type="entry name" value="WlaTC/HtrL_glycosyltransf"/>
</dbReference>
<proteinExistence type="predicted"/>